<gene>
    <name evidence="2" type="ORF">DZC30_10050</name>
</gene>
<feature type="transmembrane region" description="Helical" evidence="1">
    <location>
        <begin position="47"/>
        <end position="69"/>
    </location>
</feature>
<name>A0A373FMZ3_COMTE</name>
<evidence type="ECO:0000313" key="2">
    <source>
        <dbReference type="EMBL" id="RGE45287.1"/>
    </source>
</evidence>
<proteinExistence type="predicted"/>
<feature type="transmembrane region" description="Helical" evidence="1">
    <location>
        <begin position="108"/>
        <end position="128"/>
    </location>
</feature>
<keyword evidence="3" id="KW-1185">Reference proteome</keyword>
<accession>A0A373FMZ3</accession>
<dbReference type="AlphaFoldDB" id="A0A373FMZ3"/>
<evidence type="ECO:0000313" key="3">
    <source>
        <dbReference type="Proteomes" id="UP000261948"/>
    </source>
</evidence>
<keyword evidence="1" id="KW-1133">Transmembrane helix</keyword>
<feature type="transmembrane region" description="Helical" evidence="1">
    <location>
        <begin position="16"/>
        <end position="35"/>
    </location>
</feature>
<reference evidence="2 3" key="1">
    <citation type="submission" date="2018-08" db="EMBL/GenBank/DDBJ databases">
        <title>Comamonas testosteroni strain SWCO2.</title>
        <authorList>
            <person name="Jiang N."/>
            <person name="Zhang X.Z."/>
        </authorList>
    </citation>
    <scope>NUCLEOTIDE SEQUENCE [LARGE SCALE GENOMIC DNA]</scope>
    <source>
        <strain evidence="2 3">SWCO2</strain>
    </source>
</reference>
<dbReference type="EMBL" id="QURR01000010">
    <property type="protein sequence ID" value="RGE45287.1"/>
    <property type="molecule type" value="Genomic_DNA"/>
</dbReference>
<dbReference type="Proteomes" id="UP000261948">
    <property type="component" value="Unassembled WGS sequence"/>
</dbReference>
<protein>
    <submittedName>
        <fullName evidence="2">Virulence factor MviN</fullName>
    </submittedName>
</protein>
<organism evidence="2 3">
    <name type="scientific">Comamonas testosteroni</name>
    <name type="common">Pseudomonas testosteroni</name>
    <dbReference type="NCBI Taxonomy" id="285"/>
    <lineage>
        <taxon>Bacteria</taxon>
        <taxon>Pseudomonadati</taxon>
        <taxon>Pseudomonadota</taxon>
        <taxon>Betaproteobacteria</taxon>
        <taxon>Burkholderiales</taxon>
        <taxon>Comamonadaceae</taxon>
        <taxon>Comamonas</taxon>
    </lineage>
</organism>
<feature type="transmembrane region" description="Helical" evidence="1">
    <location>
        <begin position="81"/>
        <end position="102"/>
    </location>
</feature>
<sequence length="135" mass="15006">MDEAEVFWNKPQGKGIALLMALFLWSGLMLAWALLEMDFSGGAPGYALSLQAWMALGAALSLTMAWLLFQRSKTAVLVGWLYVLTTLISQIAGAVLVVRYGVFEVWNAVVWLGMTAFWAAVLAYLHFLRRRGFLS</sequence>
<dbReference type="OrthoDB" id="8794654at2"/>
<keyword evidence="1" id="KW-0812">Transmembrane</keyword>
<comment type="caution">
    <text evidence="2">The sequence shown here is derived from an EMBL/GenBank/DDBJ whole genome shotgun (WGS) entry which is preliminary data.</text>
</comment>
<keyword evidence="1" id="KW-0472">Membrane</keyword>
<evidence type="ECO:0000256" key="1">
    <source>
        <dbReference type="SAM" id="Phobius"/>
    </source>
</evidence>